<dbReference type="Pfam" id="PF01656">
    <property type="entry name" value="CbiA"/>
    <property type="match status" value="1"/>
</dbReference>
<dbReference type="InterPro" id="IPR002586">
    <property type="entry name" value="CobQ/CobB/MinD/ParA_Nub-bd_dom"/>
</dbReference>
<dbReference type="GO" id="GO:0005829">
    <property type="term" value="C:cytosol"/>
    <property type="evidence" value="ECO:0007669"/>
    <property type="project" value="TreeGrafter"/>
</dbReference>
<proteinExistence type="predicted"/>
<dbReference type="EMBL" id="JAAQPH010000001">
    <property type="protein sequence ID" value="NIA67208.1"/>
    <property type="molecule type" value="Genomic_DNA"/>
</dbReference>
<keyword evidence="2" id="KW-0067">ATP-binding</keyword>
<organism evidence="5 6">
    <name type="scientific">Pelagibius litoralis</name>
    <dbReference type="NCBI Taxonomy" id="374515"/>
    <lineage>
        <taxon>Bacteria</taxon>
        <taxon>Pseudomonadati</taxon>
        <taxon>Pseudomonadota</taxon>
        <taxon>Alphaproteobacteria</taxon>
        <taxon>Rhodospirillales</taxon>
        <taxon>Rhodovibrionaceae</taxon>
        <taxon>Pelagibius</taxon>
    </lineage>
</organism>
<dbReference type="GO" id="GO:0016887">
    <property type="term" value="F:ATP hydrolysis activity"/>
    <property type="evidence" value="ECO:0007669"/>
    <property type="project" value="TreeGrafter"/>
</dbReference>
<dbReference type="Proteomes" id="UP000761264">
    <property type="component" value="Unassembled WGS sequence"/>
</dbReference>
<dbReference type="Gene3D" id="3.40.50.300">
    <property type="entry name" value="P-loop containing nucleotide triphosphate hydrolases"/>
    <property type="match status" value="1"/>
</dbReference>
<dbReference type="PANTHER" id="PTHR43384:SF6">
    <property type="entry name" value="SEPTUM SITE-DETERMINING PROTEIN MIND HOMOLOG, CHLOROPLASTIC"/>
    <property type="match status" value="1"/>
</dbReference>
<evidence type="ECO:0000259" key="4">
    <source>
        <dbReference type="Pfam" id="PF01656"/>
    </source>
</evidence>
<protein>
    <submittedName>
        <fullName evidence="5">AAA family ATPase</fullName>
    </submittedName>
</protein>
<dbReference type="GO" id="GO:0005524">
    <property type="term" value="F:ATP binding"/>
    <property type="evidence" value="ECO:0007669"/>
    <property type="project" value="UniProtKB-KW"/>
</dbReference>
<dbReference type="GO" id="GO:0009898">
    <property type="term" value="C:cytoplasmic side of plasma membrane"/>
    <property type="evidence" value="ECO:0007669"/>
    <property type="project" value="TreeGrafter"/>
</dbReference>
<sequence length="413" mass="44677">MTVADRVLEHQVSNATAAECVAFVGDNQTHSVVDSVLREFFAEPLLLDGGPNQAIEFLSSTVPPSVLIVDVSEAASPQTAMLSLRAAIPDTTKIIGIGTVNDIAVYREIVESGATDYLVKPVTEKALASAINRTEDTNEPAVPEIAVEERARIAVIGSRGGVGSSTLAVNLAWILGEERKHKTVLVDLDLEFGTIALSLDIEPTRGLREALENPARVDGLFISSATAKLTEHLSIMATEENLTSEINFNPNAVDALFEALGRINDAIVIDVPRPAYAIRRRVFELATEILLVTELNLSGLRDSLRLLAGIREVAPETPVRIIANRAAGPKQAMQLKDFQRALEHKVDLVLPDEPKAFNAAANTGKPLAQASANAKVCKIVRKLAKEIKLPEKRDPKSDKSSKRRGLGDLFRKR</sequence>
<evidence type="ECO:0000313" key="5">
    <source>
        <dbReference type="EMBL" id="NIA67208.1"/>
    </source>
</evidence>
<dbReference type="Gene3D" id="3.40.50.2300">
    <property type="match status" value="1"/>
</dbReference>
<feature type="domain" description="CobQ/CobB/MinD/ParA nucleotide binding" evidence="4">
    <location>
        <begin position="153"/>
        <end position="356"/>
    </location>
</feature>
<dbReference type="SUPFAM" id="SSF52172">
    <property type="entry name" value="CheY-like"/>
    <property type="match status" value="1"/>
</dbReference>
<dbReference type="RefSeq" id="WP_167220522.1">
    <property type="nucleotide sequence ID" value="NZ_JAAQPH010000001.1"/>
</dbReference>
<accession>A0A967C1W5</accession>
<dbReference type="GO" id="GO:0051782">
    <property type="term" value="P:negative regulation of cell division"/>
    <property type="evidence" value="ECO:0007669"/>
    <property type="project" value="TreeGrafter"/>
</dbReference>
<dbReference type="InterPro" id="IPR027417">
    <property type="entry name" value="P-loop_NTPase"/>
</dbReference>
<dbReference type="InterPro" id="IPR011006">
    <property type="entry name" value="CheY-like_superfamily"/>
</dbReference>
<comment type="caution">
    <text evidence="5">The sequence shown here is derived from an EMBL/GenBank/DDBJ whole genome shotgun (WGS) entry which is preliminary data.</text>
</comment>
<dbReference type="InterPro" id="IPR050625">
    <property type="entry name" value="ParA/MinD_ATPase"/>
</dbReference>
<reference evidence="5" key="1">
    <citation type="submission" date="2020-03" db="EMBL/GenBank/DDBJ databases">
        <title>Genome of Pelagibius litoralis DSM 21314T.</title>
        <authorList>
            <person name="Wang G."/>
        </authorList>
    </citation>
    <scope>NUCLEOTIDE SEQUENCE</scope>
    <source>
        <strain evidence="5">DSM 21314</strain>
    </source>
</reference>
<dbReference type="SUPFAM" id="SSF52540">
    <property type="entry name" value="P-loop containing nucleoside triphosphate hydrolases"/>
    <property type="match status" value="1"/>
</dbReference>
<keyword evidence="6" id="KW-1185">Reference proteome</keyword>
<evidence type="ECO:0000256" key="1">
    <source>
        <dbReference type="ARBA" id="ARBA00022741"/>
    </source>
</evidence>
<keyword evidence="1" id="KW-0547">Nucleotide-binding</keyword>
<name>A0A967C1W5_9PROT</name>
<dbReference type="PANTHER" id="PTHR43384">
    <property type="entry name" value="SEPTUM SITE-DETERMINING PROTEIN MIND HOMOLOG, CHLOROPLASTIC-RELATED"/>
    <property type="match status" value="1"/>
</dbReference>
<evidence type="ECO:0000256" key="3">
    <source>
        <dbReference type="SAM" id="MobiDB-lite"/>
    </source>
</evidence>
<gene>
    <name evidence="5" type="ORF">HBA54_01225</name>
</gene>
<dbReference type="AlphaFoldDB" id="A0A967C1W5"/>
<evidence type="ECO:0000313" key="6">
    <source>
        <dbReference type="Proteomes" id="UP000761264"/>
    </source>
</evidence>
<evidence type="ECO:0000256" key="2">
    <source>
        <dbReference type="ARBA" id="ARBA00022840"/>
    </source>
</evidence>
<feature type="region of interest" description="Disordered" evidence="3">
    <location>
        <begin position="388"/>
        <end position="413"/>
    </location>
</feature>